<dbReference type="PANTHER" id="PTHR33361:SF2">
    <property type="entry name" value="DUF885 DOMAIN-CONTAINING PROTEIN"/>
    <property type="match status" value="1"/>
</dbReference>
<dbReference type="Proteomes" id="UP001169063">
    <property type="component" value="Unassembled WGS sequence"/>
</dbReference>
<evidence type="ECO:0000313" key="2">
    <source>
        <dbReference type="EMBL" id="MDO1558062.1"/>
    </source>
</evidence>
<dbReference type="EMBL" id="JAUKTR010000001">
    <property type="protein sequence ID" value="MDO1558062.1"/>
    <property type="molecule type" value="Genomic_DNA"/>
</dbReference>
<evidence type="ECO:0000313" key="3">
    <source>
        <dbReference type="Proteomes" id="UP001169063"/>
    </source>
</evidence>
<feature type="chain" id="PRO_5045331490" evidence="1">
    <location>
        <begin position="25"/>
        <end position="598"/>
    </location>
</feature>
<name>A0ABT8SHL7_9CAUL</name>
<dbReference type="InterPro" id="IPR006311">
    <property type="entry name" value="TAT_signal"/>
</dbReference>
<protein>
    <submittedName>
        <fullName evidence="2">DUF885 family protein</fullName>
    </submittedName>
</protein>
<dbReference type="PROSITE" id="PS51318">
    <property type="entry name" value="TAT"/>
    <property type="match status" value="1"/>
</dbReference>
<organism evidence="2 3">
    <name type="scientific">Peiella sedimenti</name>
    <dbReference type="NCBI Taxonomy" id="3061083"/>
    <lineage>
        <taxon>Bacteria</taxon>
        <taxon>Pseudomonadati</taxon>
        <taxon>Pseudomonadota</taxon>
        <taxon>Alphaproteobacteria</taxon>
        <taxon>Caulobacterales</taxon>
        <taxon>Caulobacteraceae</taxon>
        <taxon>Peiella</taxon>
    </lineage>
</organism>
<dbReference type="RefSeq" id="WP_302108485.1">
    <property type="nucleotide sequence ID" value="NZ_JAUKTR010000001.1"/>
</dbReference>
<dbReference type="InterPro" id="IPR010281">
    <property type="entry name" value="DUF885"/>
</dbReference>
<dbReference type="PANTHER" id="PTHR33361">
    <property type="entry name" value="GLR0591 PROTEIN"/>
    <property type="match status" value="1"/>
</dbReference>
<proteinExistence type="predicted"/>
<reference evidence="2" key="1">
    <citation type="submission" date="2023-07" db="EMBL/GenBank/DDBJ databases">
        <title>Brevundimonas soil sp. nov., isolated from the soil of chemical plant.</title>
        <authorList>
            <person name="Wu N."/>
        </authorList>
    </citation>
    <scope>NUCLEOTIDE SEQUENCE</scope>
    <source>
        <strain evidence="2">XZ-24</strain>
    </source>
</reference>
<accession>A0ABT8SHL7</accession>
<sequence length="598" mass="65025">MDRRQFLMGATALGMASASSLAWAQAADADARLSALLDGWLEADLDRNPTQATNLGLDSGDKAYRASQLGDYSRQGWTALRAELAGRARALAGYDETGLSDEGRLNLAIARFRADSQGRGAQFDYGAATGGGRMGPYVVNQLSGAYFSVPDFMDNDHRVEDRAGAEAFLARLAQFGPALDHESERIRADAALGVVPPDFILDLTTGQLERLRDTPAAEMALVRSLERKAAALGLSGYGARAAALVDAEIEPALTRQIETLAALRPSAVHDAGVWRLPEGEAFYAFALKAWTTTDLSAEEIHRIGLEQVAEITAEIDAILSRQGMTGGTVGQRVQALNNDPAQLWPSTDEGREGLLASLNAQVRALEPRLPEVFGRLPRSGVEIRRVPPAIENGAPGGYYQGPPLDGSRPGAYYINLRDTANWPKFALPTLTYHEASPGHHLQVALQREAEGLPAWRRANGFSAFNEGWALYAEAVAGDDLNVYADDPLGRVGFLMSYLFRAVRLVVDTGIHHHRWSRERAVQYMADSGVKPLNASNSEINRYCVMPGQACAYKIGHTVIARLRREAEARPGFDLRRFHDRVLEAGSVPLAVLEQRMRA</sequence>
<dbReference type="Pfam" id="PF05960">
    <property type="entry name" value="DUF885"/>
    <property type="match status" value="1"/>
</dbReference>
<keyword evidence="3" id="KW-1185">Reference proteome</keyword>
<gene>
    <name evidence="2" type="ORF">Q0812_01295</name>
</gene>
<evidence type="ECO:0000256" key="1">
    <source>
        <dbReference type="SAM" id="SignalP"/>
    </source>
</evidence>
<comment type="caution">
    <text evidence="2">The sequence shown here is derived from an EMBL/GenBank/DDBJ whole genome shotgun (WGS) entry which is preliminary data.</text>
</comment>
<keyword evidence="1" id="KW-0732">Signal</keyword>
<feature type="signal peptide" evidence="1">
    <location>
        <begin position="1"/>
        <end position="24"/>
    </location>
</feature>